<dbReference type="PROSITE" id="PS50003">
    <property type="entry name" value="PH_DOMAIN"/>
    <property type="match status" value="1"/>
</dbReference>
<accession>A0AB34KGT7</accession>
<dbReference type="Gene3D" id="2.30.29.30">
    <property type="entry name" value="Pleckstrin-homology domain (PH domain)/Phosphotyrosine-binding domain (PTB)"/>
    <property type="match status" value="1"/>
</dbReference>
<evidence type="ECO:0000259" key="3">
    <source>
        <dbReference type="PROSITE" id="PS50003"/>
    </source>
</evidence>
<feature type="region of interest" description="Disordered" evidence="2">
    <location>
        <begin position="1"/>
        <end position="55"/>
    </location>
</feature>
<dbReference type="Pfam" id="PF12814">
    <property type="entry name" value="Mcp5_PH"/>
    <property type="match status" value="1"/>
</dbReference>
<gene>
    <name evidence="4" type="ORF">WHR41_07986</name>
</gene>
<feature type="region of interest" description="Disordered" evidence="2">
    <location>
        <begin position="1047"/>
        <end position="1071"/>
    </location>
</feature>
<feature type="compositionally biased region" description="Basic and acidic residues" evidence="2">
    <location>
        <begin position="447"/>
        <end position="464"/>
    </location>
</feature>
<dbReference type="EMBL" id="JAAQHG020000038">
    <property type="protein sequence ID" value="KAL1583187.1"/>
    <property type="molecule type" value="Genomic_DNA"/>
</dbReference>
<feature type="compositionally biased region" description="Polar residues" evidence="2">
    <location>
        <begin position="1505"/>
        <end position="1514"/>
    </location>
</feature>
<sequence>MATSANLPSGAIAANGGDPFTGSPTGPPPGPARFAPFDNDQFSAYSTSSPSQARRALEAHLKDTDRRIQDASKLGTTLLQQRKNLASRLQEVEELSKDNDVPAELQQRLTALEKEYNDIGRESARAFLPKSRPLPGDSTPSVYSSTSGRESPTKVSAPSRRQRNQPSNRVHDIEFATEISTQLLAQVRQLQTALAEKDEELKDAATSKTQLENDHLNIVQRAKLLDENLQRHRDETWNLETKIQDLETSMRESADREQRLQQTLKTTHTEKSTAERDLDELKALHEKATDEHATTQRHHEADLHTLRRDAANHDAEKQTLHKKIEELTSQNTELAKAVSYRWNQGAQPTQAGAKASDESEGADEPELDHTDLISPVKGTPARGGLESETLKSSLNHAHRMIQNLKNNIHREKTEKVELKRMLADARDELEKRRDSNAGIGAANLNKKRADAAKARKPIRADRLGANRTSTTEIINDEGDWEESDDPTTPSKSSFGRPATGAAAMPGAFQETDTSDAFETADERRGDTATETEAFQTGAESFGDDSDLTETESISKRPSTSTSRKSATPSIPARPGMPGDRHSYLSTASASGEEYEDDDVVRTPVQSQGPKYRLRVNRGLRTSSGPSLNDRLTQSPASSMGTPQPAGQSLGDELDALDDDDDSIEGTPNTRFSASPYTSPEMQRTRSVEPETQAPEDEPVASIESGDGADDTQRSIGSPFTSPVKSRKSPMQNQLLKPKPAMVDSGMMTEPWQPEKEIIVQRIPAEEATEDDNKAASAVAGAAGGALAGIGLGRLSKHDGNDDEQKAVEEDGSSGDETPAGLLTPSRKKARKDQATSPEPAMPQVDPVVLQHSAVLTQETEPIPVPVEEKAPAVPFQQSSIFAQETEPVSPARPVVIAPVPFELAGAGNAARQSMVYSQETEPVSPPKPVVKAPPMLGLAGAGDPSGQSAIYSQETEPVTPTRPAVKVPAALTLAGAGNASRQSLVYSQETEPVSPPRAAPADAAVLVPSQPQQFGFSAVSQQDFEPQDVSRPLVPRRSSRRMDMLYTSESEREGDAVRASAPPGLYGEDDPALVERREIASRDAGADATPRAIPGHLTEHERALSSDSMIPITKPLSVKRPMAESGSQTEVSGDEIDRMMRDKTNVLAGAGAGALAGAGVVGAAAAAGNARRSVDSAMSSTFQARPSTPNDNSTLHVPRQSSSTSNMRGSANMDAPPLPADHNKKIAAAAHKGPVMGPPAMPASAFKQPRPRTPVGAQGGAQIYRPMSKDSNTVRPTGRAGSGVSRQASVSSFASELDERFNIHSGRFPYPDDMPPTTDPRMIQAITQTMIGEFLWKYTRKAGRNEMSSTRHRRFFWVHPYTRTLYWSESDPTTAGKNMMKAKSMSIEAVRVITDDNTNPPGLHRKSIVVVTPGREIVFTAPTGQRHETWFNALSYLLLRTESERHEADDTINEEDLEDFNPEHDAHHPGGAFSFRRSVSRMTGRSQSRRSLSSYHSRSRPSSPTKTPLSQQHQPTTPRPPLNGTPTLTPTAHDNYASTRSRLSSFTGRLRNPSAQRGSFTSSSRPGAQSAMSTRTDDPASTVEGSAIYNASVVSDSAEDLRAVIERQERDADRLENVRACCDGKHDVGSLSRRGGRHASFNSRAAVRGHSHGPPPAPTTGASGLGIAAQGGQSLRGR</sequence>
<feature type="compositionally biased region" description="Polar residues" evidence="2">
    <location>
        <begin position="619"/>
        <end position="646"/>
    </location>
</feature>
<feature type="compositionally biased region" description="Acidic residues" evidence="2">
    <location>
        <begin position="651"/>
        <end position="663"/>
    </location>
</feature>
<feature type="region of interest" description="Disordered" evidence="2">
    <location>
        <begin position="790"/>
        <end position="850"/>
    </location>
</feature>
<feature type="region of interest" description="Disordered" evidence="2">
    <location>
        <begin position="1177"/>
        <end position="1217"/>
    </location>
</feature>
<dbReference type="GO" id="GO:0032065">
    <property type="term" value="P:maintenance of protein location in cell cortex"/>
    <property type="evidence" value="ECO:0007669"/>
    <property type="project" value="InterPro"/>
</dbReference>
<dbReference type="GO" id="GO:0015631">
    <property type="term" value="F:tubulin binding"/>
    <property type="evidence" value="ECO:0007669"/>
    <property type="project" value="TreeGrafter"/>
</dbReference>
<feature type="region of interest" description="Disordered" evidence="2">
    <location>
        <begin position="1245"/>
        <end position="1289"/>
    </location>
</feature>
<feature type="compositionally biased region" description="Polar residues" evidence="2">
    <location>
        <begin position="528"/>
        <end position="538"/>
    </location>
</feature>
<feature type="compositionally biased region" description="Polar residues" evidence="2">
    <location>
        <begin position="138"/>
        <end position="156"/>
    </location>
</feature>
<feature type="domain" description="PH" evidence="3">
    <location>
        <begin position="1328"/>
        <end position="1439"/>
    </location>
</feature>
<feature type="compositionally biased region" description="Polar residues" evidence="2">
    <location>
        <begin position="665"/>
        <end position="681"/>
    </location>
</feature>
<evidence type="ECO:0000256" key="1">
    <source>
        <dbReference type="SAM" id="Coils"/>
    </source>
</evidence>
<dbReference type="GO" id="GO:0000226">
    <property type="term" value="P:microtubule cytoskeleton organization"/>
    <property type="evidence" value="ECO:0007669"/>
    <property type="project" value="TreeGrafter"/>
</dbReference>
<dbReference type="GeneID" id="96009428"/>
<evidence type="ECO:0000256" key="2">
    <source>
        <dbReference type="SAM" id="MobiDB-lite"/>
    </source>
</evidence>
<comment type="caution">
    <text evidence="4">The sequence shown here is derived from an EMBL/GenBank/DDBJ whole genome shotgun (WGS) entry which is preliminary data.</text>
</comment>
<proteinExistence type="predicted"/>
<dbReference type="SUPFAM" id="SSF50729">
    <property type="entry name" value="PH domain-like"/>
    <property type="match status" value="1"/>
</dbReference>
<feature type="region of interest" description="Disordered" evidence="2">
    <location>
        <begin position="1459"/>
        <end position="1582"/>
    </location>
</feature>
<dbReference type="PANTHER" id="PTHR28190">
    <property type="entry name" value="NUCLEAR MIGRATION PROTEIN NUM1"/>
    <property type="match status" value="1"/>
</dbReference>
<dbReference type="InterPro" id="IPR053005">
    <property type="entry name" value="Nuclear_Pos-Cytoskel_Interact"/>
</dbReference>
<feature type="compositionally biased region" description="Polar residues" evidence="2">
    <location>
        <begin position="40"/>
        <end position="52"/>
    </location>
</feature>
<feature type="compositionally biased region" description="Polar residues" evidence="2">
    <location>
        <begin position="1536"/>
        <end position="1574"/>
    </location>
</feature>
<organism evidence="4 5">
    <name type="scientific">Cladosporium halotolerans</name>
    <dbReference type="NCBI Taxonomy" id="1052096"/>
    <lineage>
        <taxon>Eukaryota</taxon>
        <taxon>Fungi</taxon>
        <taxon>Dikarya</taxon>
        <taxon>Ascomycota</taxon>
        <taxon>Pezizomycotina</taxon>
        <taxon>Dothideomycetes</taxon>
        <taxon>Dothideomycetidae</taxon>
        <taxon>Cladosporiales</taxon>
        <taxon>Cladosporiaceae</taxon>
        <taxon>Cladosporium</taxon>
    </lineage>
</organism>
<feature type="region of interest" description="Disordered" evidence="2">
    <location>
        <begin position="344"/>
        <end position="386"/>
    </location>
</feature>
<feature type="compositionally biased region" description="Low complexity" evidence="2">
    <location>
        <begin position="555"/>
        <end position="569"/>
    </location>
</feature>
<feature type="compositionally biased region" description="Low complexity" evidence="2">
    <location>
        <begin position="1485"/>
        <end position="1504"/>
    </location>
</feature>
<feature type="coiled-coil region" evidence="1">
    <location>
        <begin position="394"/>
        <end position="435"/>
    </location>
</feature>
<feature type="region of interest" description="Disordered" evidence="2">
    <location>
        <begin position="123"/>
        <end position="170"/>
    </location>
</feature>
<dbReference type="SMART" id="SM00233">
    <property type="entry name" value="PH"/>
    <property type="match status" value="1"/>
</dbReference>
<feature type="compositionally biased region" description="Polar residues" evidence="2">
    <location>
        <begin position="1177"/>
        <end position="1209"/>
    </location>
</feature>
<dbReference type="Proteomes" id="UP000803884">
    <property type="component" value="Unassembled WGS sequence"/>
</dbReference>
<evidence type="ECO:0000313" key="4">
    <source>
        <dbReference type="EMBL" id="KAL1583187.1"/>
    </source>
</evidence>
<dbReference type="InterPro" id="IPR024774">
    <property type="entry name" value="PH_dom-Mcp5-type"/>
</dbReference>
<dbReference type="RefSeq" id="XP_069226294.1">
    <property type="nucleotide sequence ID" value="XM_069376590.1"/>
</dbReference>
<dbReference type="CDD" id="cd13365">
    <property type="entry name" value="PH_PLC_plant-like"/>
    <property type="match status" value="1"/>
</dbReference>
<feature type="compositionally biased region" description="Basic and acidic residues" evidence="2">
    <location>
        <begin position="795"/>
        <end position="808"/>
    </location>
</feature>
<feature type="compositionally biased region" description="Polar residues" evidence="2">
    <location>
        <begin position="912"/>
        <end position="921"/>
    </location>
</feature>
<evidence type="ECO:0000313" key="5">
    <source>
        <dbReference type="Proteomes" id="UP000803884"/>
    </source>
</evidence>
<dbReference type="InterPro" id="IPR001849">
    <property type="entry name" value="PH_domain"/>
</dbReference>
<dbReference type="InterPro" id="IPR011993">
    <property type="entry name" value="PH-like_dom_sf"/>
</dbReference>
<feature type="region of interest" description="Disordered" evidence="2">
    <location>
        <begin position="1629"/>
        <end position="1678"/>
    </location>
</feature>
<reference evidence="4 5" key="1">
    <citation type="journal article" date="2020" name="Microbiol. Resour. Announc.">
        <title>Draft Genome Sequence of a Cladosporium Species Isolated from the Mesophotic Ascidian Didemnum maculosum.</title>
        <authorList>
            <person name="Gioti A."/>
            <person name="Siaperas R."/>
            <person name="Nikolaivits E."/>
            <person name="Le Goff G."/>
            <person name="Ouazzani J."/>
            <person name="Kotoulas G."/>
            <person name="Topakas E."/>
        </authorList>
    </citation>
    <scope>NUCLEOTIDE SEQUENCE [LARGE SCALE GENOMIC DNA]</scope>
    <source>
        <strain evidence="4 5">TM138-S3</strain>
    </source>
</reference>
<keyword evidence="1" id="KW-0175">Coiled coil</keyword>
<protein>
    <recommendedName>
        <fullName evidence="3">PH domain-containing protein</fullName>
    </recommendedName>
</protein>
<keyword evidence="5" id="KW-1185">Reference proteome</keyword>
<feature type="region of interest" description="Disordered" evidence="2">
    <location>
        <begin position="439"/>
        <end position="749"/>
    </location>
</feature>
<dbReference type="PANTHER" id="PTHR28190:SF1">
    <property type="entry name" value="NUCLEAR MIGRATION PROTEIN NUM1"/>
    <property type="match status" value="1"/>
</dbReference>
<feature type="region of interest" description="Disordered" evidence="2">
    <location>
        <begin position="912"/>
        <end position="949"/>
    </location>
</feature>
<feature type="compositionally biased region" description="Polar residues" evidence="2">
    <location>
        <begin position="713"/>
        <end position="734"/>
    </location>
</feature>
<feature type="compositionally biased region" description="Acidic residues" evidence="2">
    <location>
        <begin position="474"/>
        <end position="485"/>
    </location>
</feature>
<dbReference type="GO" id="GO:0005543">
    <property type="term" value="F:phospholipid binding"/>
    <property type="evidence" value="ECO:0007669"/>
    <property type="project" value="InterPro"/>
</dbReference>
<name>A0AB34KGT7_9PEZI</name>
<dbReference type="GO" id="GO:0005938">
    <property type="term" value="C:cell cortex"/>
    <property type="evidence" value="ECO:0007669"/>
    <property type="project" value="InterPro"/>
</dbReference>
<feature type="coiled-coil region" evidence="1">
    <location>
        <begin position="180"/>
        <end position="337"/>
    </location>
</feature>
<dbReference type="GO" id="GO:0005739">
    <property type="term" value="C:mitochondrion"/>
    <property type="evidence" value="ECO:0007669"/>
    <property type="project" value="TreeGrafter"/>
</dbReference>